<evidence type="ECO:0000313" key="2">
    <source>
        <dbReference type="EMBL" id="CAB4219697.1"/>
    </source>
</evidence>
<name>A0A6J5QBC3_9CAUD</name>
<reference evidence="1" key="1">
    <citation type="submission" date="2020-05" db="EMBL/GenBank/DDBJ databases">
        <authorList>
            <person name="Chiriac C."/>
            <person name="Salcher M."/>
            <person name="Ghai R."/>
            <person name="Kavagutti S V."/>
        </authorList>
    </citation>
    <scope>NUCLEOTIDE SEQUENCE</scope>
</reference>
<evidence type="ECO:0000313" key="1">
    <source>
        <dbReference type="EMBL" id="CAB4178505.1"/>
    </source>
</evidence>
<gene>
    <name evidence="1" type="ORF">UFOVP1021_51</name>
    <name evidence="2" type="ORF">UFOVP1622_15</name>
</gene>
<protein>
    <submittedName>
        <fullName evidence="1">Uncharacterized protein</fullName>
    </submittedName>
</protein>
<dbReference type="EMBL" id="LR796967">
    <property type="protein sequence ID" value="CAB4178505.1"/>
    <property type="molecule type" value="Genomic_DNA"/>
</dbReference>
<accession>A0A6J5QBC3</accession>
<dbReference type="EMBL" id="LR797485">
    <property type="protein sequence ID" value="CAB4219697.1"/>
    <property type="molecule type" value="Genomic_DNA"/>
</dbReference>
<organism evidence="1">
    <name type="scientific">uncultured Caudovirales phage</name>
    <dbReference type="NCBI Taxonomy" id="2100421"/>
    <lineage>
        <taxon>Viruses</taxon>
        <taxon>Duplodnaviria</taxon>
        <taxon>Heunggongvirae</taxon>
        <taxon>Uroviricota</taxon>
        <taxon>Caudoviricetes</taxon>
        <taxon>Peduoviridae</taxon>
        <taxon>Maltschvirus</taxon>
        <taxon>Maltschvirus maltsch</taxon>
    </lineage>
</organism>
<proteinExistence type="predicted"/>
<sequence length="144" mass="15949">MTVTSILVIFYLSEQGNLLTTKPTNTFSGAAGTVNTLLDQQLSDDHQAALARGLEAFDRDQAAMDHYYSQEAEMASDLQRQFELDRQAREEVKAYWAANAFQDAQALNLLLDNPNATVEDCRSTLCKAIISLSKIRSLVMGEAQ</sequence>